<reference evidence="1 2" key="1">
    <citation type="submission" date="2019-08" db="EMBL/GenBank/DDBJ databases">
        <title>Whole genome of Aphis craccivora.</title>
        <authorList>
            <person name="Voronova N.V."/>
            <person name="Shulinski R.S."/>
            <person name="Bandarenka Y.V."/>
            <person name="Zhorov D.G."/>
            <person name="Warner D."/>
        </authorList>
    </citation>
    <scope>NUCLEOTIDE SEQUENCE [LARGE SCALE GENOMIC DNA]</scope>
    <source>
        <strain evidence="1">180601</strain>
        <tissue evidence="1">Whole Body</tissue>
    </source>
</reference>
<dbReference type="EMBL" id="VUJU01000326">
    <property type="protein sequence ID" value="KAF0771169.1"/>
    <property type="molecule type" value="Genomic_DNA"/>
</dbReference>
<evidence type="ECO:0000313" key="1">
    <source>
        <dbReference type="EMBL" id="KAF0771169.1"/>
    </source>
</evidence>
<organism evidence="1 2">
    <name type="scientific">Aphis craccivora</name>
    <name type="common">Cowpea aphid</name>
    <dbReference type="NCBI Taxonomy" id="307492"/>
    <lineage>
        <taxon>Eukaryota</taxon>
        <taxon>Metazoa</taxon>
        <taxon>Ecdysozoa</taxon>
        <taxon>Arthropoda</taxon>
        <taxon>Hexapoda</taxon>
        <taxon>Insecta</taxon>
        <taxon>Pterygota</taxon>
        <taxon>Neoptera</taxon>
        <taxon>Paraneoptera</taxon>
        <taxon>Hemiptera</taxon>
        <taxon>Sternorrhyncha</taxon>
        <taxon>Aphidomorpha</taxon>
        <taxon>Aphidoidea</taxon>
        <taxon>Aphididae</taxon>
        <taxon>Aphidini</taxon>
        <taxon>Aphis</taxon>
        <taxon>Aphis</taxon>
    </lineage>
</organism>
<evidence type="ECO:0000313" key="2">
    <source>
        <dbReference type="Proteomes" id="UP000478052"/>
    </source>
</evidence>
<name>A0A6G0ZIV2_APHCR</name>
<proteinExistence type="predicted"/>
<accession>A0A6G0ZIV2</accession>
<gene>
    <name evidence="1" type="ORF">FWK35_00008254</name>
</gene>
<comment type="caution">
    <text evidence="1">The sequence shown here is derived from an EMBL/GenBank/DDBJ whole genome shotgun (WGS) entry which is preliminary data.</text>
</comment>
<protein>
    <submittedName>
        <fullName evidence="1">NTF2 domain-containing protein</fullName>
    </submittedName>
</protein>
<keyword evidence="2" id="KW-1185">Reference proteome</keyword>
<dbReference type="AlphaFoldDB" id="A0A6G0ZIV2"/>
<sequence>MGNSVVRQTVFRGSWWTKECRRDGGEVVKVETIAQPPEERHEQCSMARGTWPRDGHKFGSCLTNVAAPETANHEDDDGDCRSLVVQSVVTVRCPSGQLLVLATTEMCTRSFVVEYTAPGSFAAVASVVMVKRDGVDPQT</sequence>
<dbReference type="Proteomes" id="UP000478052">
    <property type="component" value="Unassembled WGS sequence"/>
</dbReference>